<evidence type="ECO:0000256" key="1">
    <source>
        <dbReference type="ARBA" id="ARBA00023157"/>
    </source>
</evidence>
<reference evidence="4" key="1">
    <citation type="journal article" date="2015" name="Sci. Rep.">
        <title>Tissue- and time-dependent transcription in Ixodes ricinus salivary glands and midguts when blood feeding on the vertebrate host.</title>
        <authorList>
            <person name="Kotsyfakis M."/>
            <person name="Schwarz A."/>
            <person name="Erhart J."/>
            <person name="Ribeiro J.M."/>
        </authorList>
    </citation>
    <scope>NUCLEOTIDE SEQUENCE</scope>
    <source>
        <tissue evidence="4">Salivary gland and midgut</tissue>
    </source>
</reference>
<protein>
    <submittedName>
        <fullName evidence="4">Putative von willebrand factor</fullName>
    </submittedName>
</protein>
<dbReference type="InterPro" id="IPR036084">
    <property type="entry name" value="Ser_inhib-like_sf"/>
</dbReference>
<evidence type="ECO:0000259" key="3">
    <source>
        <dbReference type="PROSITE" id="PS51233"/>
    </source>
</evidence>
<feature type="domain" description="VWFD" evidence="3">
    <location>
        <begin position="1"/>
        <end position="107"/>
    </location>
</feature>
<keyword evidence="1" id="KW-1015">Disulfide bond</keyword>
<dbReference type="InterPro" id="IPR050780">
    <property type="entry name" value="Mucin_vWF_Thrombospondin_sf"/>
</dbReference>
<proteinExistence type="evidence at transcript level"/>
<keyword evidence="2" id="KW-0325">Glycoprotein</keyword>
<dbReference type="InterPro" id="IPR001846">
    <property type="entry name" value="VWF_type-D"/>
</dbReference>
<dbReference type="CDD" id="cd19941">
    <property type="entry name" value="TIL"/>
    <property type="match status" value="1"/>
</dbReference>
<dbReference type="EMBL" id="GANP01010337">
    <property type="protein sequence ID" value="JAB74131.1"/>
    <property type="molecule type" value="mRNA"/>
</dbReference>
<dbReference type="AlphaFoldDB" id="V5IEE3"/>
<dbReference type="Pfam" id="PF08742">
    <property type="entry name" value="C8"/>
    <property type="match status" value="1"/>
</dbReference>
<dbReference type="PANTHER" id="PTHR11339">
    <property type="entry name" value="EXTRACELLULAR MATRIX GLYCOPROTEIN RELATED"/>
    <property type="match status" value="1"/>
</dbReference>
<sequence>MYHNGTVLVNDKTVSLPHQESTILKVSSSADGAGVQLQTHHGVVVSVKSDGTIVTTIAKKFAGKVCGLCGNMNNDGPDDFKTRHHIPAKSVEEYVSSWEVPTERKTRGKQPESCRKRSHRDVKRAMGMCNALKGRHFHVCYKHVKNLQAFVDACMDHMCSCHRNNLCYCDAFASFKLACERHNVTFNKMPGGECERQCPEGMTFDACGPARVERCHPYSFETMDTCMPGCYCPPEKLWENGKCVEKKKYCAAYEKNLRAMTPSKKKV</sequence>
<dbReference type="PROSITE" id="PS51233">
    <property type="entry name" value="VWFD"/>
    <property type="match status" value="1"/>
</dbReference>
<evidence type="ECO:0000313" key="4">
    <source>
        <dbReference type="EMBL" id="JAB74131.1"/>
    </source>
</evidence>
<dbReference type="Pfam" id="PF00094">
    <property type="entry name" value="VWD"/>
    <property type="match status" value="1"/>
</dbReference>
<organism evidence="4">
    <name type="scientific">Ixodes ricinus</name>
    <name type="common">Common tick</name>
    <name type="synonym">Acarus ricinus</name>
    <dbReference type="NCBI Taxonomy" id="34613"/>
    <lineage>
        <taxon>Eukaryota</taxon>
        <taxon>Metazoa</taxon>
        <taxon>Ecdysozoa</taxon>
        <taxon>Arthropoda</taxon>
        <taxon>Chelicerata</taxon>
        <taxon>Arachnida</taxon>
        <taxon>Acari</taxon>
        <taxon>Parasitiformes</taxon>
        <taxon>Ixodida</taxon>
        <taxon>Ixodoidea</taxon>
        <taxon>Ixodidae</taxon>
        <taxon>Ixodinae</taxon>
        <taxon>Ixodes</taxon>
    </lineage>
</organism>
<evidence type="ECO:0000256" key="2">
    <source>
        <dbReference type="ARBA" id="ARBA00023180"/>
    </source>
</evidence>
<dbReference type="Gene3D" id="2.10.25.10">
    <property type="entry name" value="Laminin"/>
    <property type="match status" value="1"/>
</dbReference>
<name>V5IEE3_IXORI</name>
<dbReference type="InterPro" id="IPR014853">
    <property type="entry name" value="VWF/SSPO/ZAN-like_Cys-rich_dom"/>
</dbReference>
<dbReference type="SUPFAM" id="SSF57567">
    <property type="entry name" value="Serine protease inhibitors"/>
    <property type="match status" value="1"/>
</dbReference>
<accession>V5IEE3</accession>